<dbReference type="SMART" id="SM00318">
    <property type="entry name" value="SNc"/>
    <property type="match status" value="1"/>
</dbReference>
<gene>
    <name evidence="5" type="ordered locus">Avin_25810</name>
</gene>
<evidence type="ECO:0000313" key="6">
    <source>
        <dbReference type="Proteomes" id="UP000002424"/>
    </source>
</evidence>
<dbReference type="SUPFAM" id="SSF50199">
    <property type="entry name" value="Staphylococcal nuclease"/>
    <property type="match status" value="1"/>
</dbReference>
<name>C1DIS9_AZOVD</name>
<dbReference type="OrthoDB" id="9805504at2"/>
<keyword evidence="6" id="KW-1185">Reference proteome</keyword>
<evidence type="ECO:0000313" key="5">
    <source>
        <dbReference type="EMBL" id="ACO78760.1"/>
    </source>
</evidence>
<dbReference type="GO" id="GO:0004519">
    <property type="term" value="F:endonuclease activity"/>
    <property type="evidence" value="ECO:0007669"/>
    <property type="project" value="UniProtKB-KW"/>
</dbReference>
<reference evidence="5 6" key="1">
    <citation type="journal article" date="2009" name="J. Bacteriol.">
        <title>Genome sequence of Azotobacter vinelandii, an obligate aerobe specialized to support diverse anaerobic metabolic processes.</title>
        <authorList>
            <person name="Setubal J.C."/>
            <person name="dos Santos P."/>
            <person name="Goldman B.S."/>
            <person name="Ertesvag H."/>
            <person name="Espin G."/>
            <person name="Rubio L.M."/>
            <person name="Valla S."/>
            <person name="Almeida N.F."/>
            <person name="Balasubramanian D."/>
            <person name="Cromes L."/>
            <person name="Curatti L."/>
            <person name="Du Z."/>
            <person name="Godsy E."/>
            <person name="Goodner B."/>
            <person name="Hellner-Burris K."/>
            <person name="Hernandez J.A."/>
            <person name="Houmiel K."/>
            <person name="Imperial J."/>
            <person name="Kennedy C."/>
            <person name="Larson T.J."/>
            <person name="Latreille P."/>
            <person name="Ligon L.S."/>
            <person name="Lu J."/>
            <person name="Maerk M."/>
            <person name="Miller N.M."/>
            <person name="Norton S."/>
            <person name="O'Carroll I.P."/>
            <person name="Paulsen I."/>
            <person name="Raulfs E.C."/>
            <person name="Roemer R."/>
            <person name="Rosser J."/>
            <person name="Segura D."/>
            <person name="Slater S."/>
            <person name="Stricklin S.L."/>
            <person name="Studholme D.J."/>
            <person name="Sun J."/>
            <person name="Viana C.J."/>
            <person name="Wallin E."/>
            <person name="Wang B."/>
            <person name="Wheeler C."/>
            <person name="Zhu H."/>
            <person name="Dean D.R."/>
            <person name="Dixon R."/>
            <person name="Wood D."/>
        </authorList>
    </citation>
    <scope>NUCLEOTIDE SEQUENCE [LARGE SCALE GENOMIC DNA]</scope>
    <source>
        <strain evidence="6">DJ / ATCC BAA-1303</strain>
    </source>
</reference>
<dbReference type="Proteomes" id="UP000002424">
    <property type="component" value="Chromosome"/>
</dbReference>
<evidence type="ECO:0000259" key="4">
    <source>
        <dbReference type="PROSITE" id="PS50830"/>
    </source>
</evidence>
<dbReference type="PANTHER" id="PTHR12302:SF3">
    <property type="entry name" value="SERINE_THREONINE-PROTEIN KINASE 31"/>
    <property type="match status" value="1"/>
</dbReference>
<keyword evidence="3" id="KW-0378">Hydrolase</keyword>
<sequence>MVEVLDGDTLSLLTSDDWQIHVRLAGIDAPEASQPYGDQARQTLSELALGKRATLQVAARDSTGRSVAQLTVEGQDINLEMVRCGAAWVARNQDAPPPHLLPVEAEAKRQRRGLWAQAKGDIVAPWIWSDNKPQAVQTTVVAGCAERSEPNCPVRRLNWVPQEEQEQRH</sequence>
<dbReference type="STRING" id="322710.Avin_25810"/>
<evidence type="ECO:0000256" key="2">
    <source>
        <dbReference type="ARBA" id="ARBA00022759"/>
    </source>
</evidence>
<proteinExistence type="predicted"/>
<dbReference type="EnsemblBacteria" id="ACO78760">
    <property type="protein sequence ID" value="ACO78760"/>
    <property type="gene ID" value="Avin_25810"/>
</dbReference>
<dbReference type="PROSITE" id="PS50830">
    <property type="entry name" value="TNASE_3"/>
    <property type="match status" value="1"/>
</dbReference>
<dbReference type="InterPro" id="IPR035437">
    <property type="entry name" value="SNase_OB-fold_sf"/>
</dbReference>
<protein>
    <submittedName>
        <fullName evidence="5">Staphylococcus nuclease (SNase-like) protein</fullName>
    </submittedName>
</protein>
<dbReference type="Pfam" id="PF00565">
    <property type="entry name" value="SNase"/>
    <property type="match status" value="1"/>
</dbReference>
<dbReference type="Gene3D" id="2.40.50.90">
    <property type="match status" value="1"/>
</dbReference>
<dbReference type="InterPro" id="IPR002071">
    <property type="entry name" value="Thermonucl_AS"/>
</dbReference>
<dbReference type="GO" id="GO:0016787">
    <property type="term" value="F:hydrolase activity"/>
    <property type="evidence" value="ECO:0007669"/>
    <property type="project" value="UniProtKB-KW"/>
</dbReference>
<dbReference type="GO" id="GO:0003676">
    <property type="term" value="F:nucleic acid binding"/>
    <property type="evidence" value="ECO:0007669"/>
    <property type="project" value="InterPro"/>
</dbReference>
<dbReference type="EMBL" id="CP001157">
    <property type="protein sequence ID" value="ACO78760.1"/>
    <property type="molecule type" value="Genomic_DNA"/>
</dbReference>
<accession>C1DIS9</accession>
<organism evidence="5 6">
    <name type="scientific">Azotobacter vinelandii (strain DJ / ATCC BAA-1303)</name>
    <dbReference type="NCBI Taxonomy" id="322710"/>
    <lineage>
        <taxon>Bacteria</taxon>
        <taxon>Pseudomonadati</taxon>
        <taxon>Pseudomonadota</taxon>
        <taxon>Gammaproteobacteria</taxon>
        <taxon>Pseudomonadales</taxon>
        <taxon>Pseudomonadaceae</taxon>
        <taxon>Azotobacter</taxon>
    </lineage>
</organism>
<dbReference type="PROSITE" id="PS01123">
    <property type="entry name" value="TNASE_1"/>
    <property type="match status" value="1"/>
</dbReference>
<keyword evidence="2" id="KW-0255">Endonuclease</keyword>
<evidence type="ECO:0000256" key="1">
    <source>
        <dbReference type="ARBA" id="ARBA00022722"/>
    </source>
</evidence>
<dbReference type="PANTHER" id="PTHR12302">
    <property type="entry name" value="EBNA2 BINDING PROTEIN P100"/>
    <property type="match status" value="1"/>
</dbReference>
<feature type="domain" description="TNase-like" evidence="4">
    <location>
        <begin position="1"/>
        <end position="117"/>
    </location>
</feature>
<dbReference type="HOGENOM" id="CLU_046484_7_3_6"/>
<evidence type="ECO:0000256" key="3">
    <source>
        <dbReference type="ARBA" id="ARBA00022801"/>
    </source>
</evidence>
<dbReference type="AlphaFoldDB" id="C1DIS9"/>
<dbReference type="KEGG" id="avn:Avin_25810"/>
<dbReference type="InterPro" id="IPR016071">
    <property type="entry name" value="Staphylococal_nuclease_OB-fold"/>
</dbReference>
<dbReference type="eggNOG" id="COG1525">
    <property type="taxonomic scope" value="Bacteria"/>
</dbReference>
<keyword evidence="1" id="KW-0540">Nuclease</keyword>